<protein>
    <submittedName>
        <fullName evidence="1">Uncharacterized protein</fullName>
    </submittedName>
</protein>
<dbReference type="InterPro" id="IPR012338">
    <property type="entry name" value="Beta-lactam/transpept-like"/>
</dbReference>
<reference evidence="1 2" key="1">
    <citation type="journal article" date="2016" name="Mol. Biol. Evol.">
        <title>Comparative Genomics of Early-Diverging Mushroom-Forming Fungi Provides Insights into the Origins of Lignocellulose Decay Capabilities.</title>
        <authorList>
            <person name="Nagy L.G."/>
            <person name="Riley R."/>
            <person name="Tritt A."/>
            <person name="Adam C."/>
            <person name="Daum C."/>
            <person name="Floudas D."/>
            <person name="Sun H."/>
            <person name="Yadav J.S."/>
            <person name="Pangilinan J."/>
            <person name="Larsson K.H."/>
            <person name="Matsuura K."/>
            <person name="Barry K."/>
            <person name="Labutti K."/>
            <person name="Kuo R."/>
            <person name="Ohm R.A."/>
            <person name="Bhattacharya S.S."/>
            <person name="Shirouzu T."/>
            <person name="Yoshinaga Y."/>
            <person name="Martin F.M."/>
            <person name="Grigoriev I.V."/>
            <person name="Hibbett D.S."/>
        </authorList>
    </citation>
    <scope>NUCLEOTIDE SEQUENCE [LARGE SCALE GENOMIC DNA]</scope>
    <source>
        <strain evidence="1 2">CBS 109695</strain>
    </source>
</reference>
<gene>
    <name evidence="1" type="ORF">FIBSPDRAFT_858034</name>
</gene>
<keyword evidence="2" id="KW-1185">Reference proteome</keyword>
<evidence type="ECO:0000313" key="2">
    <source>
        <dbReference type="Proteomes" id="UP000076532"/>
    </source>
</evidence>
<dbReference type="AlphaFoldDB" id="A0A166MCX4"/>
<dbReference type="Proteomes" id="UP000076532">
    <property type="component" value="Unassembled WGS sequence"/>
</dbReference>
<proteinExistence type="predicted"/>
<dbReference type="EMBL" id="KV417530">
    <property type="protein sequence ID" value="KZP23872.1"/>
    <property type="molecule type" value="Genomic_DNA"/>
</dbReference>
<evidence type="ECO:0000313" key="1">
    <source>
        <dbReference type="EMBL" id="KZP23872.1"/>
    </source>
</evidence>
<organism evidence="1 2">
    <name type="scientific">Athelia psychrophila</name>
    <dbReference type="NCBI Taxonomy" id="1759441"/>
    <lineage>
        <taxon>Eukaryota</taxon>
        <taxon>Fungi</taxon>
        <taxon>Dikarya</taxon>
        <taxon>Basidiomycota</taxon>
        <taxon>Agaricomycotina</taxon>
        <taxon>Agaricomycetes</taxon>
        <taxon>Agaricomycetidae</taxon>
        <taxon>Atheliales</taxon>
        <taxon>Atheliaceae</taxon>
        <taxon>Athelia</taxon>
    </lineage>
</organism>
<name>A0A166MCX4_9AGAM</name>
<dbReference type="SUPFAM" id="SSF56601">
    <property type="entry name" value="beta-lactamase/transpeptidase-like"/>
    <property type="match status" value="1"/>
</dbReference>
<dbReference type="Gene3D" id="3.40.710.10">
    <property type="entry name" value="DD-peptidase/beta-lactamase superfamily"/>
    <property type="match status" value="1"/>
</dbReference>
<sequence>MTLEAYMQRHMWGPLDMQNTTFHLEKHARVTQRRVEMTSRVPDSELLVLETEKNVFAPEVVSYASGDGGIWGSAPDYLKVRACQICSGM</sequence>
<dbReference type="OrthoDB" id="428260at2759"/>
<accession>A0A166MCX4</accession>